<keyword evidence="3" id="KW-1185">Reference proteome</keyword>
<proteinExistence type="predicted"/>
<sequence>MFQASNPLKPITALDNGGSGGVSKTAIDDRQGIWVKPHPGEEWLVEAREVDGEERVVVSRGQVGRMLRGRGVRELEQEGGGEGG</sequence>
<feature type="region of interest" description="Disordered" evidence="1">
    <location>
        <begin position="1"/>
        <end position="25"/>
    </location>
</feature>
<name>A0A6G1C505_9ORYZ</name>
<evidence type="ECO:0000313" key="3">
    <source>
        <dbReference type="Proteomes" id="UP000479710"/>
    </source>
</evidence>
<comment type="caution">
    <text evidence="2">The sequence shown here is derived from an EMBL/GenBank/DDBJ whole genome shotgun (WGS) entry which is preliminary data.</text>
</comment>
<dbReference type="EMBL" id="SPHZ02000010">
    <property type="protein sequence ID" value="KAF0895057.1"/>
    <property type="molecule type" value="Genomic_DNA"/>
</dbReference>
<protein>
    <submittedName>
        <fullName evidence="2">Uncharacterized protein</fullName>
    </submittedName>
</protein>
<accession>A0A6G1C505</accession>
<organism evidence="2 3">
    <name type="scientific">Oryza meyeriana var. granulata</name>
    <dbReference type="NCBI Taxonomy" id="110450"/>
    <lineage>
        <taxon>Eukaryota</taxon>
        <taxon>Viridiplantae</taxon>
        <taxon>Streptophyta</taxon>
        <taxon>Embryophyta</taxon>
        <taxon>Tracheophyta</taxon>
        <taxon>Spermatophyta</taxon>
        <taxon>Magnoliopsida</taxon>
        <taxon>Liliopsida</taxon>
        <taxon>Poales</taxon>
        <taxon>Poaceae</taxon>
        <taxon>BOP clade</taxon>
        <taxon>Oryzoideae</taxon>
        <taxon>Oryzeae</taxon>
        <taxon>Oryzinae</taxon>
        <taxon>Oryza</taxon>
        <taxon>Oryza meyeriana</taxon>
    </lineage>
</organism>
<dbReference type="Proteomes" id="UP000479710">
    <property type="component" value="Unassembled WGS sequence"/>
</dbReference>
<reference evidence="2 3" key="1">
    <citation type="submission" date="2019-11" db="EMBL/GenBank/DDBJ databases">
        <title>Whole genome sequence of Oryza granulata.</title>
        <authorList>
            <person name="Li W."/>
        </authorList>
    </citation>
    <scope>NUCLEOTIDE SEQUENCE [LARGE SCALE GENOMIC DNA]</scope>
    <source>
        <strain evidence="3">cv. Menghai</strain>
        <tissue evidence="2">Leaf</tissue>
    </source>
</reference>
<evidence type="ECO:0000313" key="2">
    <source>
        <dbReference type="EMBL" id="KAF0895057.1"/>
    </source>
</evidence>
<gene>
    <name evidence="2" type="ORF">E2562_006772</name>
</gene>
<dbReference type="AlphaFoldDB" id="A0A6G1C505"/>
<evidence type="ECO:0000256" key="1">
    <source>
        <dbReference type="SAM" id="MobiDB-lite"/>
    </source>
</evidence>